<feature type="compositionally biased region" description="Basic and acidic residues" evidence="1">
    <location>
        <begin position="139"/>
        <end position="154"/>
    </location>
</feature>
<evidence type="ECO:0000256" key="1">
    <source>
        <dbReference type="SAM" id="MobiDB-lite"/>
    </source>
</evidence>
<sequence>MTMARVAAAYNRGRLPVHVSLNDTVMCRNFPFSSAADRISAKLTPKWSGPWRISSFLTLVSVLLELVEDEIQSRRAHGDLVYALDLTLTASPPFLSSCVRSIGLLLKFFFRRLGKKWTDVFIVKPDVFNVVPEDSNQRTRRDWKSVHTDNHTPPDDSNQLTRREWKSVHVQTDNRTPPEDSNQRTRRDWKFVHVETDNHTPPDDTNQLTRMDWKSLYTDLLEPEVVLKEEKDFDYYQECCIPLVLPLAKKECYIPDENDESKFHCTYPITDLLEPEIVLKEEKNFDHHQECCIPLVLPLAKKECYVTRRDAAGLVCPIVDDEILEVVIPRLPPSPSWNSSSLLSSRQKLLLSMLLSLFTRHALVLLPGLTGSMLMLLVAARITSTPPRSRICLDLSRPDIVPALTCSVALHTTVLMVHGTTDPEDLLSTMFVVQLL</sequence>
<keyword evidence="2" id="KW-0472">Membrane</keyword>
<dbReference type="AlphaFoldDB" id="A0A7R9IP52"/>
<gene>
    <name evidence="3" type="ORF">TTEB3V08_LOCUS9666</name>
</gene>
<accession>A0A7R9IP52</accession>
<name>A0A7R9IP52_9NEOP</name>
<evidence type="ECO:0000313" key="3">
    <source>
        <dbReference type="EMBL" id="CAD7461763.1"/>
    </source>
</evidence>
<dbReference type="EMBL" id="OE005184">
    <property type="protein sequence ID" value="CAD7461763.1"/>
    <property type="molecule type" value="Genomic_DNA"/>
</dbReference>
<proteinExistence type="predicted"/>
<reference evidence="3" key="1">
    <citation type="submission" date="2020-11" db="EMBL/GenBank/DDBJ databases">
        <authorList>
            <person name="Tran Van P."/>
        </authorList>
    </citation>
    <scope>NUCLEOTIDE SEQUENCE</scope>
</reference>
<feature type="compositionally biased region" description="Basic and acidic residues" evidence="1">
    <location>
        <begin position="176"/>
        <end position="186"/>
    </location>
</feature>
<keyword evidence="2" id="KW-0812">Transmembrane</keyword>
<feature type="region of interest" description="Disordered" evidence="1">
    <location>
        <begin position="139"/>
        <end position="186"/>
    </location>
</feature>
<organism evidence="3">
    <name type="scientific">Timema tahoe</name>
    <dbReference type="NCBI Taxonomy" id="61484"/>
    <lineage>
        <taxon>Eukaryota</taxon>
        <taxon>Metazoa</taxon>
        <taxon>Ecdysozoa</taxon>
        <taxon>Arthropoda</taxon>
        <taxon>Hexapoda</taxon>
        <taxon>Insecta</taxon>
        <taxon>Pterygota</taxon>
        <taxon>Neoptera</taxon>
        <taxon>Polyneoptera</taxon>
        <taxon>Phasmatodea</taxon>
        <taxon>Timematodea</taxon>
        <taxon>Timematoidea</taxon>
        <taxon>Timematidae</taxon>
        <taxon>Timema</taxon>
    </lineage>
</organism>
<protein>
    <submittedName>
        <fullName evidence="3">Uncharacterized protein</fullName>
    </submittedName>
</protein>
<feature type="transmembrane region" description="Helical" evidence="2">
    <location>
        <begin position="349"/>
        <end position="380"/>
    </location>
</feature>
<evidence type="ECO:0000256" key="2">
    <source>
        <dbReference type="SAM" id="Phobius"/>
    </source>
</evidence>
<keyword evidence="2" id="KW-1133">Transmembrane helix</keyword>